<name>A0A1B1YM40_THEST</name>
<accession>A0A1B1YM40</accession>
<dbReference type="Proteomes" id="UP000092931">
    <property type="component" value="Chromosome"/>
</dbReference>
<evidence type="ECO:0000313" key="2">
    <source>
        <dbReference type="Proteomes" id="UP000092931"/>
    </source>
</evidence>
<dbReference type="RefSeq" id="WP_065820999.1">
    <property type="nucleotide sequence ID" value="NZ_CP014673.1"/>
</dbReference>
<dbReference type="EMBL" id="CP014673">
    <property type="protein sequence ID" value="ANX01857.1"/>
    <property type="molecule type" value="Genomic_DNA"/>
</dbReference>
<protein>
    <submittedName>
        <fullName evidence="1">Uncharacterized protein</fullName>
    </submittedName>
</protein>
<reference evidence="1 2" key="1">
    <citation type="submission" date="2016-02" db="EMBL/GenBank/DDBJ databases">
        <title>Comparison of Clostridium stercorarium subspecies using comparative genomics and transcriptomics.</title>
        <authorList>
            <person name="Schellenberg J."/>
            <person name="Thallinger G."/>
            <person name="Levin D.B."/>
            <person name="Zhang X."/>
            <person name="Alvare G."/>
            <person name="Fristensky B."/>
            <person name="Sparling R."/>
        </authorList>
    </citation>
    <scope>NUCLEOTIDE SEQUENCE [LARGE SCALE GENOMIC DNA]</scope>
    <source>
        <strain evidence="1 2">DSM 9219</strain>
    </source>
</reference>
<proteinExistence type="predicted"/>
<evidence type="ECO:0000313" key="1">
    <source>
        <dbReference type="EMBL" id="ANX01857.1"/>
    </source>
</evidence>
<organism evidence="1 2">
    <name type="scientific">Thermoclostridium stercorarium subsp. leptospartum DSM 9219</name>
    <dbReference type="NCBI Taxonomy" id="1346611"/>
    <lineage>
        <taxon>Bacteria</taxon>
        <taxon>Bacillati</taxon>
        <taxon>Bacillota</taxon>
        <taxon>Clostridia</taxon>
        <taxon>Eubacteriales</taxon>
        <taxon>Oscillospiraceae</taxon>
        <taxon>Thermoclostridium</taxon>
    </lineage>
</organism>
<gene>
    <name evidence="1" type="ORF">CSTERLE_09905</name>
</gene>
<sequence>MDYKEIFEKEFERIINQKIDEVMENYEKTLYEELSTLALNINSIRAIAILTHIIDINYKPTNWVYAIYRKLCDAMKEPGMSNIEFSRFMVKWFNCIVIDKKINGKKHRVFVKIPDDNEDAVQDVAKVQDESKM</sequence>
<dbReference type="AlphaFoldDB" id="A0A1B1YM40"/>